<evidence type="ECO:0000313" key="2">
    <source>
        <dbReference type="EMBL" id="MBB5336945.1"/>
    </source>
</evidence>
<keyword evidence="3" id="KW-1185">Reference proteome</keyword>
<dbReference type="NCBIfam" id="TIGR03827">
    <property type="entry name" value="GNAT_ablB"/>
    <property type="match status" value="1"/>
</dbReference>
<proteinExistence type="predicted"/>
<sequence>MQAVIRETEKKKEKNFYVEKSAQELEVKFLVDFINKRLKIIKYRCNDYDMLCREIDRMAKKYNLTKILLTAKEDDWQKFFVRDFILESLHPALFSGQPGYHMSQFTSIDRLKSDVYFLEKNILKKIQESYPHKLKKIADAYIIDNVKDNDINQLLNLYKTVFTTYPTPINDREYLKKSLYMNHIFKVIRHQGKIVSAASLDIDRSTNSAELTDCATLPEYNGQGLMAALVCALEQEAKKIGLHTVYTMARARSIGINKVFYNNQYKYYGCLINNCDICGQFEDMNLWSKTIS</sequence>
<name>A0A840UX25_9FIRM</name>
<dbReference type="AlphaFoldDB" id="A0A840UX25"/>
<dbReference type="CDD" id="cd04301">
    <property type="entry name" value="NAT_SF"/>
    <property type="match status" value="1"/>
</dbReference>
<evidence type="ECO:0000259" key="1">
    <source>
        <dbReference type="PROSITE" id="PS51186"/>
    </source>
</evidence>
<dbReference type="GO" id="GO:0008080">
    <property type="term" value="F:N-acetyltransferase activity"/>
    <property type="evidence" value="ECO:0007669"/>
    <property type="project" value="InterPro"/>
</dbReference>
<dbReference type="InterPro" id="IPR016181">
    <property type="entry name" value="Acyl_CoA_acyltransferase"/>
</dbReference>
<gene>
    <name evidence="2" type="ORF">HNR32_002100</name>
</gene>
<dbReference type="Pfam" id="PF00583">
    <property type="entry name" value="Acetyltransf_1"/>
    <property type="match status" value="1"/>
</dbReference>
<evidence type="ECO:0000313" key="3">
    <source>
        <dbReference type="Proteomes" id="UP000559117"/>
    </source>
</evidence>
<accession>A0A840UX25</accession>
<comment type="caution">
    <text evidence="2">The sequence shown here is derived from an EMBL/GenBank/DDBJ whole genome shotgun (WGS) entry which is preliminary data.</text>
</comment>
<protein>
    <submittedName>
        <fullName evidence="2">Putative beta-lysine N-acetyltransferase</fullName>
    </submittedName>
</protein>
<organism evidence="2 3">
    <name type="scientific">Pectinatus brassicae</name>
    <dbReference type="NCBI Taxonomy" id="862415"/>
    <lineage>
        <taxon>Bacteria</taxon>
        <taxon>Bacillati</taxon>
        <taxon>Bacillota</taxon>
        <taxon>Negativicutes</taxon>
        <taxon>Selenomonadales</taxon>
        <taxon>Selenomonadaceae</taxon>
        <taxon>Pectinatus</taxon>
    </lineage>
</organism>
<dbReference type="PROSITE" id="PS51186">
    <property type="entry name" value="GNAT"/>
    <property type="match status" value="1"/>
</dbReference>
<keyword evidence="2" id="KW-0808">Transferase</keyword>
<reference evidence="2 3" key="1">
    <citation type="submission" date="2020-08" db="EMBL/GenBank/DDBJ databases">
        <title>Genomic Encyclopedia of Type Strains, Phase IV (KMG-IV): sequencing the most valuable type-strain genomes for metagenomic binning, comparative biology and taxonomic classification.</title>
        <authorList>
            <person name="Goeker M."/>
        </authorList>
    </citation>
    <scope>NUCLEOTIDE SEQUENCE [LARGE SCALE GENOMIC DNA]</scope>
    <source>
        <strain evidence="2 3">DSM 24661</strain>
    </source>
</reference>
<dbReference type="InterPro" id="IPR022525">
    <property type="entry name" value="GNAT_AblB"/>
</dbReference>
<dbReference type="InterPro" id="IPR000182">
    <property type="entry name" value="GNAT_dom"/>
</dbReference>
<dbReference type="RefSeq" id="WP_183862346.1">
    <property type="nucleotide sequence ID" value="NZ_JACHFH010000028.1"/>
</dbReference>
<feature type="domain" description="N-acetyltransferase" evidence="1">
    <location>
        <begin position="141"/>
        <end position="273"/>
    </location>
</feature>
<dbReference type="Proteomes" id="UP000559117">
    <property type="component" value="Unassembled WGS sequence"/>
</dbReference>
<dbReference type="SUPFAM" id="SSF55729">
    <property type="entry name" value="Acyl-CoA N-acyltransferases (Nat)"/>
    <property type="match status" value="1"/>
</dbReference>
<dbReference type="Gene3D" id="3.40.630.30">
    <property type="match status" value="1"/>
</dbReference>
<dbReference type="EMBL" id="JACHFH010000028">
    <property type="protein sequence ID" value="MBB5336945.1"/>
    <property type="molecule type" value="Genomic_DNA"/>
</dbReference>